<evidence type="ECO:0008006" key="3">
    <source>
        <dbReference type="Google" id="ProtNLM"/>
    </source>
</evidence>
<organism evidence="1 2">
    <name type="scientific">Lignipirellula cremea</name>
    <dbReference type="NCBI Taxonomy" id="2528010"/>
    <lineage>
        <taxon>Bacteria</taxon>
        <taxon>Pseudomonadati</taxon>
        <taxon>Planctomycetota</taxon>
        <taxon>Planctomycetia</taxon>
        <taxon>Pirellulales</taxon>
        <taxon>Pirellulaceae</taxon>
        <taxon>Lignipirellula</taxon>
    </lineage>
</organism>
<dbReference type="PANTHER" id="PTHR35370:SF1">
    <property type="entry name" value="TYPE VI SECRETION SYSTEM COMPONENT TSSF1"/>
    <property type="match status" value="1"/>
</dbReference>
<dbReference type="Pfam" id="PF05947">
    <property type="entry name" value="T6SS_TssF"/>
    <property type="match status" value="1"/>
</dbReference>
<protein>
    <recommendedName>
        <fullName evidence="3">Type VI secretion system baseplate subunit TssF</fullName>
    </recommendedName>
</protein>
<dbReference type="PIRSF" id="PIRSF028304">
    <property type="entry name" value="UCP028304"/>
    <property type="match status" value="1"/>
</dbReference>
<dbReference type="EMBL" id="CP036433">
    <property type="protein sequence ID" value="QDU95004.1"/>
    <property type="molecule type" value="Genomic_DNA"/>
</dbReference>
<dbReference type="RefSeq" id="WP_145053789.1">
    <property type="nucleotide sequence ID" value="NZ_CP036433.1"/>
</dbReference>
<dbReference type="OrthoDB" id="9763676at2"/>
<sequence>MTDSLYRYYEQELRFIRQQTQSFAELHPAAASRLLLEPNRSADPHVERLIESFALLTARIQKKLDDDFPELTTSLLETLYPHYLAPAPSMSIVQLDPEPSAMKPEGVTIPRHSRMRSQKVAGSACRFRTCYPVTLWPLELESARMQTPPFPRDLRPPHGAAAILRLKVSCLADARIDSLDMEWLRFHLYGENQLTAQLYELLFNHVVKVELRPGDDHAGEPLVLDPEDCLRQVGFELDEGLLPYPPQSSLGYRLLTECFSFPEKFAFFDLGGWDQAAAARFGKDAEVVIYFDRSLPGREADISTDTFRLHCTPIINLFERICEPIRLDYRSYEHRVRPDVDRPLDYEVYNIARVTSADREGTREYKPLYEARYDSPWSPADDDEAYFTAVRRSSSQRDDDASDVYLQLVDRQFQPAQPAEAVLTVRALCTNRNLPQLLQHCGEGVRFDLEAAEPVRQIHCLKAPTSPLRPPLGRRAHWRLISHLKLNHLSLNDPDSARGALQEMLRLYDFSAEGEQHGRGAINRQLIEGIVGVSSRPVVRRIGGGSESGFCRGVEILVELDEEKYYGFGSLLFASVLERFFGLYASLNSFTQLAARRSRADEPFKRWPPRIGEAPLL</sequence>
<reference evidence="1 2" key="1">
    <citation type="submission" date="2019-02" db="EMBL/GenBank/DDBJ databases">
        <title>Deep-cultivation of Planctomycetes and their phenomic and genomic characterization uncovers novel biology.</title>
        <authorList>
            <person name="Wiegand S."/>
            <person name="Jogler M."/>
            <person name="Boedeker C."/>
            <person name="Pinto D."/>
            <person name="Vollmers J."/>
            <person name="Rivas-Marin E."/>
            <person name="Kohn T."/>
            <person name="Peeters S.H."/>
            <person name="Heuer A."/>
            <person name="Rast P."/>
            <person name="Oberbeckmann S."/>
            <person name="Bunk B."/>
            <person name="Jeske O."/>
            <person name="Meyerdierks A."/>
            <person name="Storesund J.E."/>
            <person name="Kallscheuer N."/>
            <person name="Luecker S."/>
            <person name="Lage O.M."/>
            <person name="Pohl T."/>
            <person name="Merkel B.J."/>
            <person name="Hornburger P."/>
            <person name="Mueller R.-W."/>
            <person name="Bruemmer F."/>
            <person name="Labrenz M."/>
            <person name="Spormann A.M."/>
            <person name="Op den Camp H."/>
            <person name="Overmann J."/>
            <person name="Amann R."/>
            <person name="Jetten M.S.M."/>
            <person name="Mascher T."/>
            <person name="Medema M.H."/>
            <person name="Devos D.P."/>
            <person name="Kaster A.-K."/>
            <person name="Ovreas L."/>
            <person name="Rohde M."/>
            <person name="Galperin M.Y."/>
            <person name="Jogler C."/>
        </authorList>
    </citation>
    <scope>NUCLEOTIDE SEQUENCE [LARGE SCALE GENOMIC DNA]</scope>
    <source>
        <strain evidence="1 2">Pla85_3_4</strain>
    </source>
</reference>
<dbReference type="Proteomes" id="UP000317648">
    <property type="component" value="Chromosome"/>
</dbReference>
<evidence type="ECO:0000313" key="2">
    <source>
        <dbReference type="Proteomes" id="UP000317648"/>
    </source>
</evidence>
<accession>A0A518DT53</accession>
<dbReference type="InterPro" id="IPR010272">
    <property type="entry name" value="T6SS_TssF"/>
</dbReference>
<name>A0A518DT53_9BACT</name>
<dbReference type="PANTHER" id="PTHR35370">
    <property type="entry name" value="CYTOPLASMIC PROTEIN-RELATED-RELATED"/>
    <property type="match status" value="1"/>
</dbReference>
<proteinExistence type="predicted"/>
<keyword evidence="2" id="KW-1185">Reference proteome</keyword>
<dbReference type="KEGG" id="lcre:Pla8534_28140"/>
<evidence type="ECO:0000313" key="1">
    <source>
        <dbReference type="EMBL" id="QDU95004.1"/>
    </source>
</evidence>
<dbReference type="AlphaFoldDB" id="A0A518DT53"/>
<dbReference type="NCBIfam" id="TIGR03359">
    <property type="entry name" value="VI_chp_6"/>
    <property type="match status" value="1"/>
</dbReference>
<gene>
    <name evidence="1" type="ORF">Pla8534_28140</name>
</gene>